<dbReference type="Proteomes" id="UP000009102">
    <property type="component" value="Chromosome"/>
</dbReference>
<dbReference type="RefSeq" id="WP_012824519.1">
    <property type="nucleotide sequence ID" value="NC_013422.1"/>
</dbReference>
<dbReference type="EMBL" id="CP001801">
    <property type="protein sequence ID" value="ACX96486.1"/>
    <property type="molecule type" value="Genomic_DNA"/>
</dbReference>
<organism evidence="1 2">
    <name type="scientific">Halothiobacillus neapolitanus (strain ATCC 23641 / DSM 15147 / CIP 104769 / NCIMB 8539 / c2)</name>
    <name type="common">Thiobacillus neapolitanus</name>
    <dbReference type="NCBI Taxonomy" id="555778"/>
    <lineage>
        <taxon>Bacteria</taxon>
        <taxon>Pseudomonadati</taxon>
        <taxon>Pseudomonadota</taxon>
        <taxon>Gammaproteobacteria</taxon>
        <taxon>Chromatiales</taxon>
        <taxon>Halothiobacillaceae</taxon>
        <taxon>Halothiobacillus</taxon>
    </lineage>
</organism>
<dbReference type="AlphaFoldDB" id="D0L1B3"/>
<sequence length="118" mass="12851">MSSYTGLYTQQLSNGTIYSVQVVDPGGNSLPLEPAVYVARQIKPLIDELPDVANYKPAPPKPKISPVILALADWVEGKEVPGEVLNKMQQFGFIFPDQDGQLKLTPSGAQTLREIGRV</sequence>
<dbReference type="KEGG" id="hna:Hneap_1660"/>
<keyword evidence="2" id="KW-1185">Reference proteome</keyword>
<evidence type="ECO:0000313" key="2">
    <source>
        <dbReference type="Proteomes" id="UP000009102"/>
    </source>
</evidence>
<accession>D0L1B3</accession>
<evidence type="ECO:0000313" key="1">
    <source>
        <dbReference type="EMBL" id="ACX96486.1"/>
    </source>
</evidence>
<dbReference type="STRING" id="555778.Hneap_1660"/>
<protein>
    <submittedName>
        <fullName evidence="1">Uncharacterized protein</fullName>
    </submittedName>
</protein>
<dbReference type="OrthoDB" id="9919683at2"/>
<gene>
    <name evidence="1" type="ordered locus">Hneap_1660</name>
</gene>
<proteinExistence type="predicted"/>
<name>D0L1B3_HALNC</name>
<dbReference type="HOGENOM" id="CLU_2069836_0_0_6"/>
<reference evidence="1 2" key="1">
    <citation type="submission" date="2009-10" db="EMBL/GenBank/DDBJ databases">
        <title>Complete sequence of Halothiobacillus neapolitanus c2.</title>
        <authorList>
            <consortium name="US DOE Joint Genome Institute"/>
            <person name="Lucas S."/>
            <person name="Copeland A."/>
            <person name="Lapidus A."/>
            <person name="Glavina del Rio T."/>
            <person name="Tice H."/>
            <person name="Bruce D."/>
            <person name="Goodwin L."/>
            <person name="Pitluck S."/>
            <person name="Davenport K."/>
            <person name="Brettin T."/>
            <person name="Detter J.C."/>
            <person name="Han C."/>
            <person name="Tapia R."/>
            <person name="Larimer F."/>
            <person name="Land M."/>
            <person name="Hauser L."/>
            <person name="Kyrpides N."/>
            <person name="Mikhailova N."/>
            <person name="Kerfeld C."/>
            <person name="Cannon G."/>
            <person name="Heinhort S."/>
        </authorList>
    </citation>
    <scope>NUCLEOTIDE SEQUENCE [LARGE SCALE GENOMIC DNA]</scope>
    <source>
        <strain evidence="2">ATCC 23641 / c2</strain>
    </source>
</reference>